<reference evidence="1 2" key="1">
    <citation type="submission" date="2024-04" db="EMBL/GenBank/DDBJ databases">
        <title>Tritrichomonas musculus Genome.</title>
        <authorList>
            <person name="Alves-Ferreira E."/>
            <person name="Grigg M."/>
            <person name="Lorenzi H."/>
            <person name="Galac M."/>
        </authorList>
    </citation>
    <scope>NUCLEOTIDE SEQUENCE [LARGE SCALE GENOMIC DNA]</scope>
    <source>
        <strain evidence="1 2">EAF2021</strain>
    </source>
</reference>
<evidence type="ECO:0000313" key="1">
    <source>
        <dbReference type="EMBL" id="KAK8889793.1"/>
    </source>
</evidence>
<name>A0ABR2KF78_9EUKA</name>
<proteinExistence type="predicted"/>
<dbReference type="Proteomes" id="UP001470230">
    <property type="component" value="Unassembled WGS sequence"/>
</dbReference>
<accession>A0ABR2KF78</accession>
<gene>
    <name evidence="1" type="ORF">M9Y10_034547</name>
</gene>
<dbReference type="EMBL" id="JAPFFF010000005">
    <property type="protein sequence ID" value="KAK8889793.1"/>
    <property type="molecule type" value="Genomic_DNA"/>
</dbReference>
<organism evidence="1 2">
    <name type="scientific">Tritrichomonas musculus</name>
    <dbReference type="NCBI Taxonomy" id="1915356"/>
    <lineage>
        <taxon>Eukaryota</taxon>
        <taxon>Metamonada</taxon>
        <taxon>Parabasalia</taxon>
        <taxon>Tritrichomonadida</taxon>
        <taxon>Tritrichomonadidae</taxon>
        <taxon>Tritrichomonas</taxon>
    </lineage>
</organism>
<dbReference type="SUPFAM" id="SSF48371">
    <property type="entry name" value="ARM repeat"/>
    <property type="match status" value="1"/>
</dbReference>
<keyword evidence="2" id="KW-1185">Reference proteome</keyword>
<evidence type="ECO:0000313" key="2">
    <source>
        <dbReference type="Proteomes" id="UP001470230"/>
    </source>
</evidence>
<protein>
    <submittedName>
        <fullName evidence="1">Uncharacterized protein</fullName>
    </submittedName>
</protein>
<sequence>MNLISIESERKSRLNQNKNEDPPLPSGTIFIAENSGDMTMNKLLIEMTNNYPTFNSWRLMNDAIQSSDPKLFSDIDAVKLIHNANSVFPNKEEQFSFIVLSVVSQCVCDILKNPFELMVNDQIFFEFLSKLPICLTVDANFELRSILTIIDIVEGLAISYNAELENDNVKAFFYQTQINIIQLISSDSYNSFVINRTIAFLDKMISITSIQTDESLQNLLKLFSNYLNSDIYSEEIQTKSMEATFHLLMQFPILYTTIAATPDYLNCIISFLSKEYTCSKYAAKILHPLLSQEDSCNHLLELKVGPALYQALNSKKSTKSTSVVDILEDIAAICETSEIGCSFFINSYLLQQSKIFNGSYKITVLILRIIHASIEWNILPLNDQLIQLYLNVIENCLESEEPLVLSKTLKVIFTLQQAGINVIDNVREQLEQISLGEFGDDISNAATALIQPSNVNPQ</sequence>
<dbReference type="InterPro" id="IPR016024">
    <property type="entry name" value="ARM-type_fold"/>
</dbReference>
<comment type="caution">
    <text evidence="1">The sequence shown here is derived from an EMBL/GenBank/DDBJ whole genome shotgun (WGS) entry which is preliminary data.</text>
</comment>